<dbReference type="SMART" id="SM00856">
    <property type="entry name" value="PMEI"/>
    <property type="match status" value="1"/>
</dbReference>
<dbReference type="STRING" id="3750.A0A498IUA7"/>
<dbReference type="PANTHER" id="PTHR31890:SF9">
    <property type="entry name" value="PLANT INVERTASE_PECTIN METHYLESTERASE INHIBITOR SUPERFAMILY PROTEIN"/>
    <property type="match status" value="1"/>
</dbReference>
<evidence type="ECO:0000313" key="2">
    <source>
        <dbReference type="EMBL" id="RXH85482.1"/>
    </source>
</evidence>
<feature type="domain" description="Pectinesterase inhibitor" evidence="1">
    <location>
        <begin position="3"/>
        <end position="143"/>
    </location>
</feature>
<proteinExistence type="predicted"/>
<dbReference type="InterPro" id="IPR006501">
    <property type="entry name" value="Pectinesterase_inhib_dom"/>
</dbReference>
<dbReference type="CDD" id="cd15795">
    <property type="entry name" value="PMEI-Pla_a_1_like"/>
    <property type="match status" value="1"/>
</dbReference>
<protein>
    <recommendedName>
        <fullName evidence="1">Pectinesterase inhibitor domain-containing protein</fullName>
    </recommendedName>
</protein>
<dbReference type="PANTHER" id="PTHR31890">
    <property type="entry name" value="PLANT INVERTASE/PECTIN METHYLESTERASE INHIBITOR SUPERFAMILY PROTEIN"/>
    <property type="match status" value="1"/>
</dbReference>
<dbReference type="Gene3D" id="1.20.140.40">
    <property type="entry name" value="Invertase/pectin methylesterase inhibitor family protein"/>
    <property type="match status" value="1"/>
</dbReference>
<keyword evidence="3" id="KW-1185">Reference proteome</keyword>
<dbReference type="Pfam" id="PF04043">
    <property type="entry name" value="PMEI"/>
    <property type="match status" value="1"/>
</dbReference>
<dbReference type="AlphaFoldDB" id="A0A498IUA7"/>
<dbReference type="Proteomes" id="UP000290289">
    <property type="component" value="Chromosome 10"/>
</dbReference>
<organism evidence="2 3">
    <name type="scientific">Malus domestica</name>
    <name type="common">Apple</name>
    <name type="synonym">Pyrus malus</name>
    <dbReference type="NCBI Taxonomy" id="3750"/>
    <lineage>
        <taxon>Eukaryota</taxon>
        <taxon>Viridiplantae</taxon>
        <taxon>Streptophyta</taxon>
        <taxon>Embryophyta</taxon>
        <taxon>Tracheophyta</taxon>
        <taxon>Spermatophyta</taxon>
        <taxon>Magnoliopsida</taxon>
        <taxon>eudicotyledons</taxon>
        <taxon>Gunneridae</taxon>
        <taxon>Pentapetalae</taxon>
        <taxon>rosids</taxon>
        <taxon>fabids</taxon>
        <taxon>Rosales</taxon>
        <taxon>Rosaceae</taxon>
        <taxon>Amygdaloideae</taxon>
        <taxon>Maleae</taxon>
        <taxon>Malus</taxon>
    </lineage>
</organism>
<evidence type="ECO:0000313" key="3">
    <source>
        <dbReference type="Proteomes" id="UP000290289"/>
    </source>
</evidence>
<dbReference type="InterPro" id="IPR035513">
    <property type="entry name" value="Invertase/methylesterase_inhib"/>
</dbReference>
<accession>A0A498IUA7</accession>
<gene>
    <name evidence="2" type="ORF">DVH24_009303</name>
</gene>
<evidence type="ECO:0000259" key="1">
    <source>
        <dbReference type="SMART" id="SM00856"/>
    </source>
</evidence>
<reference evidence="2 3" key="1">
    <citation type="submission" date="2018-10" db="EMBL/GenBank/DDBJ databases">
        <title>A high-quality apple genome assembly.</title>
        <authorList>
            <person name="Hu J."/>
        </authorList>
    </citation>
    <scope>NUCLEOTIDE SEQUENCE [LARGE SCALE GENOMIC DNA]</scope>
    <source>
        <strain evidence="3">cv. HFTH1</strain>
        <tissue evidence="2">Young leaf</tissue>
    </source>
</reference>
<dbReference type="InterPro" id="IPR034088">
    <property type="entry name" value="Pla_a_1-like"/>
</dbReference>
<sequence length="149" mass="16167">MNASTQLVETVCKKTISNSECLKAFDSDPRSCSASNYKELAIVALELPIANAKDSQNFINKLLKSDPRKPIKLCSYFYEGVVGSFNSAKTEIDEDPLTANYDVKIAGDDAGYCETALSSEGVKVSKISTRNHVVDLYSSIGDVITDQLA</sequence>
<dbReference type="GO" id="GO:0004857">
    <property type="term" value="F:enzyme inhibitor activity"/>
    <property type="evidence" value="ECO:0007669"/>
    <property type="project" value="InterPro"/>
</dbReference>
<comment type="caution">
    <text evidence="2">The sequence shown here is derived from an EMBL/GenBank/DDBJ whole genome shotgun (WGS) entry which is preliminary data.</text>
</comment>
<dbReference type="NCBIfam" id="TIGR01614">
    <property type="entry name" value="PME_inhib"/>
    <property type="match status" value="1"/>
</dbReference>
<dbReference type="SUPFAM" id="SSF101148">
    <property type="entry name" value="Plant invertase/pectin methylesterase inhibitor"/>
    <property type="match status" value="1"/>
</dbReference>
<dbReference type="EMBL" id="RDQH01000336">
    <property type="protein sequence ID" value="RXH85482.1"/>
    <property type="molecule type" value="Genomic_DNA"/>
</dbReference>
<name>A0A498IUA7_MALDO</name>